<evidence type="ECO:0000313" key="4">
    <source>
        <dbReference type="Proteomes" id="UP001472978"/>
    </source>
</evidence>
<feature type="transmembrane region" description="Helical" evidence="1">
    <location>
        <begin position="437"/>
        <end position="460"/>
    </location>
</feature>
<feature type="transmembrane region" description="Helical" evidence="1">
    <location>
        <begin position="21"/>
        <end position="41"/>
    </location>
</feature>
<feature type="transmembrane region" description="Helical" evidence="1">
    <location>
        <begin position="104"/>
        <end position="123"/>
    </location>
</feature>
<organism evidence="3 4">
    <name type="scientific">Halomonas pelophila</name>
    <dbReference type="NCBI Taxonomy" id="3151122"/>
    <lineage>
        <taxon>Bacteria</taxon>
        <taxon>Pseudomonadati</taxon>
        <taxon>Pseudomonadota</taxon>
        <taxon>Gammaproteobacteria</taxon>
        <taxon>Oceanospirillales</taxon>
        <taxon>Halomonadaceae</taxon>
        <taxon>Halomonas</taxon>
    </lineage>
</organism>
<dbReference type="RefSeq" id="WP_349759217.1">
    <property type="nucleotide sequence ID" value="NZ_JBEGCI010000012.1"/>
</dbReference>
<name>A0ABV1NBB1_9GAMM</name>
<gene>
    <name evidence="3" type="ORF">ABE957_13585</name>
</gene>
<comment type="caution">
    <text evidence="3">The sequence shown here is derived from an EMBL/GenBank/DDBJ whole genome shotgun (WGS) entry which is preliminary data.</text>
</comment>
<keyword evidence="4" id="KW-1185">Reference proteome</keyword>
<accession>A0ABV1NBB1</accession>
<reference evidence="3 4" key="1">
    <citation type="submission" date="2024-05" db="EMBL/GenBank/DDBJ databases">
        <title>Halomonas sp. CS7 16S ribosomal RNA gene Genome sequencing and assembly.</title>
        <authorList>
            <person name="Yook S."/>
        </authorList>
    </citation>
    <scope>NUCLEOTIDE SEQUENCE [LARGE SCALE GENOMIC DNA]</scope>
    <source>
        <strain evidence="3 4">CS7</strain>
    </source>
</reference>
<keyword evidence="1" id="KW-0472">Membrane</keyword>
<dbReference type="Pfam" id="PF07670">
    <property type="entry name" value="Gate"/>
    <property type="match status" value="1"/>
</dbReference>
<sequence length="461" mass="49809">MSSHLRSADNINTEGAPLSTHGLIKFLVPSILGVLLFLVPFSTGDTINIGMGLMADGLKALLGEALPAIATLVLCLSVLLTAIVKLARPTWARAGMLHELFDVAPLWVIMRALGALFALMTYFQVGPAFITASFTGGVMLNDLAPVLLTFFFFAAILLPFLVDFGFMEFIGSLVRTPFRIIFGLPGRSAIDATASWMGSGTVGVLITTQQYEQGFYNRREASAIATNFSIVSIAFALLVTSFIGINHLFVPFYLTVVVAGLVAAVIVPRLPPLSRKPNTYYEPVGCQIQEENTGNQNLLRYSLGVAVARAEKAPGPARLARLALYNVADIFFGLLPLVIAIGTVALVLAEFTPLFTWLSYPMVPVLEWMQIPEAAAAAPATLVGFADMFLPAVLASDIESELTRFVIACLSLTQLIYMSEIGALLMKSKIPLKLWELVAIFLLRTAITLPIIVLMAHWLVG</sequence>
<dbReference type="InterPro" id="IPR011642">
    <property type="entry name" value="Gate_dom"/>
</dbReference>
<keyword evidence="1" id="KW-0812">Transmembrane</keyword>
<feature type="transmembrane region" description="Helical" evidence="1">
    <location>
        <begin position="61"/>
        <end position="84"/>
    </location>
</feature>
<feature type="transmembrane region" description="Helical" evidence="1">
    <location>
        <begin position="322"/>
        <end position="349"/>
    </location>
</feature>
<proteinExistence type="predicted"/>
<protein>
    <submittedName>
        <fullName evidence="3">YjiH family protein</fullName>
    </submittedName>
</protein>
<feature type="transmembrane region" description="Helical" evidence="1">
    <location>
        <begin position="405"/>
        <end position="425"/>
    </location>
</feature>
<evidence type="ECO:0000313" key="3">
    <source>
        <dbReference type="EMBL" id="MEQ6889705.1"/>
    </source>
</evidence>
<feature type="transmembrane region" description="Helical" evidence="1">
    <location>
        <begin position="249"/>
        <end position="267"/>
    </location>
</feature>
<dbReference type="EMBL" id="JBEGCI010000012">
    <property type="protein sequence ID" value="MEQ6889705.1"/>
    <property type="molecule type" value="Genomic_DNA"/>
</dbReference>
<keyword evidence="1" id="KW-1133">Transmembrane helix</keyword>
<feature type="domain" description="Nucleoside transporter/FeoB GTPase Gate" evidence="2">
    <location>
        <begin position="146"/>
        <end position="245"/>
    </location>
</feature>
<evidence type="ECO:0000259" key="2">
    <source>
        <dbReference type="Pfam" id="PF07670"/>
    </source>
</evidence>
<dbReference type="Proteomes" id="UP001472978">
    <property type="component" value="Unassembled WGS sequence"/>
</dbReference>
<feature type="transmembrane region" description="Helical" evidence="1">
    <location>
        <begin position="224"/>
        <end position="243"/>
    </location>
</feature>
<evidence type="ECO:0000256" key="1">
    <source>
        <dbReference type="SAM" id="Phobius"/>
    </source>
</evidence>
<feature type="transmembrane region" description="Helical" evidence="1">
    <location>
        <begin position="143"/>
        <end position="166"/>
    </location>
</feature>